<dbReference type="GO" id="GO:0043022">
    <property type="term" value="F:ribosome binding"/>
    <property type="evidence" value="ECO:0007669"/>
    <property type="project" value="UniProtKB-UniRule"/>
</dbReference>
<evidence type="ECO:0000313" key="12">
    <source>
        <dbReference type="WBParaSite" id="TREG1_64790.1"/>
    </source>
</evidence>
<keyword evidence="7 8" id="KW-0385">Hypusine</keyword>
<dbReference type="WBParaSite" id="TREG1_64790.1">
    <property type="protein sequence ID" value="TREG1_64790.1"/>
    <property type="gene ID" value="TREG1_64790"/>
</dbReference>
<evidence type="ECO:0000256" key="1">
    <source>
        <dbReference type="ARBA" id="ARBA00004496"/>
    </source>
</evidence>
<comment type="PTM">
    <text evidence="8">eIF-5A seems to be the only eukaryotic protein to have a hypusine residue which is a post-translational modification of a lysine by the addition of a butylamino group.</text>
</comment>
<dbReference type="InterPro" id="IPR012340">
    <property type="entry name" value="NA-bd_OB-fold"/>
</dbReference>
<keyword evidence="11" id="KW-1185">Reference proteome</keyword>
<dbReference type="GO" id="GO:0003746">
    <property type="term" value="F:translation elongation factor activity"/>
    <property type="evidence" value="ECO:0007669"/>
    <property type="project" value="UniProtKB-UniRule"/>
</dbReference>
<dbReference type="SMART" id="SM01376">
    <property type="entry name" value="eIF-5a"/>
    <property type="match status" value="1"/>
</dbReference>
<dbReference type="PIRSF" id="PIRSF003025">
    <property type="entry name" value="eIF5A"/>
    <property type="match status" value="1"/>
</dbReference>
<dbReference type="FunFam" id="2.30.30.30:FF:000007">
    <property type="entry name" value="Eukaryotic translation initiation factor 5A"/>
    <property type="match status" value="1"/>
</dbReference>
<keyword evidence="6 8" id="KW-0648">Protein biosynthesis</keyword>
<dbReference type="NCBIfam" id="TIGR00037">
    <property type="entry name" value="eIF_5A"/>
    <property type="match status" value="1"/>
</dbReference>
<comment type="similarity">
    <text evidence="2 8">Belongs to the eIF-5A family.</text>
</comment>
<dbReference type="InterPro" id="IPR020189">
    <property type="entry name" value="IF5A_C"/>
</dbReference>
<dbReference type="CDD" id="cd04468">
    <property type="entry name" value="S1_eIF5A"/>
    <property type="match status" value="1"/>
</dbReference>
<dbReference type="GO" id="GO:0045901">
    <property type="term" value="P:positive regulation of translational elongation"/>
    <property type="evidence" value="ECO:0007669"/>
    <property type="project" value="UniProtKB-UniRule"/>
</dbReference>
<dbReference type="InterPro" id="IPR008991">
    <property type="entry name" value="Translation_prot_SH3-like_sf"/>
</dbReference>
<dbReference type="InterPro" id="IPR014722">
    <property type="entry name" value="Rib_uL2_dom2"/>
</dbReference>
<dbReference type="Gene3D" id="2.30.30.30">
    <property type="match status" value="1"/>
</dbReference>
<comment type="function">
    <text evidence="8">Translation factor that promotes translation elongation and termination, particularly upon ribosome stalling at specific amino acid sequence contexts. Binds between the exit (E) and peptidyl (P) site of the ribosome and promotes rescue of stalled ribosome: specifically required for efficient translation of polyproline-containing peptides as well as other motifs that stall the ribosome. Acts as ribosome quality control (RQC) cofactor by joining the RQC complex to facilitate peptidyl transfer during CAT tailing step.</text>
</comment>
<dbReference type="GO" id="GO:0005737">
    <property type="term" value="C:cytoplasm"/>
    <property type="evidence" value="ECO:0007669"/>
    <property type="project" value="UniProtKB-SubCell"/>
</dbReference>
<evidence type="ECO:0000259" key="10">
    <source>
        <dbReference type="SMART" id="SM01376"/>
    </source>
</evidence>
<dbReference type="Proteomes" id="UP000050795">
    <property type="component" value="Unassembled WGS sequence"/>
</dbReference>
<evidence type="ECO:0000256" key="8">
    <source>
        <dbReference type="RuleBase" id="RU362005"/>
    </source>
</evidence>
<evidence type="ECO:0000313" key="11">
    <source>
        <dbReference type="Proteomes" id="UP000050795"/>
    </source>
</evidence>
<evidence type="ECO:0000256" key="4">
    <source>
        <dbReference type="ARBA" id="ARBA00022768"/>
    </source>
</evidence>
<evidence type="ECO:0000256" key="7">
    <source>
        <dbReference type="ARBA" id="ARBA00023071"/>
    </source>
</evidence>
<reference evidence="12" key="2">
    <citation type="submission" date="2023-11" db="UniProtKB">
        <authorList>
            <consortium name="WormBaseParasite"/>
        </authorList>
    </citation>
    <scope>IDENTIFICATION</scope>
</reference>
<dbReference type="Pfam" id="PF21485">
    <property type="entry name" value="IF5A-like_N"/>
    <property type="match status" value="1"/>
</dbReference>
<evidence type="ECO:0000256" key="2">
    <source>
        <dbReference type="ARBA" id="ARBA00006016"/>
    </source>
</evidence>
<reference evidence="11" key="1">
    <citation type="submission" date="2022-06" db="EMBL/GenBank/DDBJ databases">
        <authorList>
            <person name="Berger JAMES D."/>
            <person name="Berger JAMES D."/>
        </authorList>
    </citation>
    <scope>NUCLEOTIDE SEQUENCE [LARGE SCALE GENOMIC DNA]</scope>
</reference>
<proteinExistence type="inferred from homology"/>
<keyword evidence="3" id="KW-0963">Cytoplasm</keyword>
<dbReference type="InterPro" id="IPR019769">
    <property type="entry name" value="Trans_elong_IF5A_hypusine_site"/>
</dbReference>
<dbReference type="SUPFAM" id="SSF50249">
    <property type="entry name" value="Nucleic acid-binding proteins"/>
    <property type="match status" value="1"/>
</dbReference>
<dbReference type="Gene3D" id="2.40.50.140">
    <property type="entry name" value="Nucleic acid-binding proteins"/>
    <property type="match status" value="1"/>
</dbReference>
<evidence type="ECO:0000256" key="3">
    <source>
        <dbReference type="ARBA" id="ARBA00022490"/>
    </source>
</evidence>
<dbReference type="GO" id="GO:0045905">
    <property type="term" value="P:positive regulation of translational termination"/>
    <property type="evidence" value="ECO:0007669"/>
    <property type="project" value="UniProtKB-UniRule"/>
</dbReference>
<dbReference type="FunFam" id="2.40.50.140:FF:000034">
    <property type="entry name" value="Eukaryotic translation initiation factor 5A"/>
    <property type="match status" value="1"/>
</dbReference>
<feature type="compositionally biased region" description="Acidic residues" evidence="9">
    <location>
        <begin position="1"/>
        <end position="10"/>
    </location>
</feature>
<evidence type="ECO:0000256" key="6">
    <source>
        <dbReference type="ARBA" id="ARBA00022917"/>
    </source>
</evidence>
<accession>A0AA85K1E9</accession>
<dbReference type="PROSITE" id="PS00302">
    <property type="entry name" value="IF5A_HYPUSINE"/>
    <property type="match status" value="1"/>
</dbReference>
<evidence type="ECO:0000256" key="5">
    <source>
        <dbReference type="ARBA" id="ARBA00022884"/>
    </source>
</evidence>
<feature type="region of interest" description="Disordered" evidence="9">
    <location>
        <begin position="1"/>
        <end position="22"/>
    </location>
</feature>
<keyword evidence="5" id="KW-0694">RNA-binding</keyword>
<sequence>MATFEDDDFVTGESGASKTEPKQCSSLRKGGYVVIKDRPCKIVEMTTSKTGKHGSAKVHLVALDIFTSKKYEEICSSSHTMNVPIITRKEYQLMDIKDGFLTLMGDDFCVFEDIPLPDTDVGKDIQDKWNSKGDSDNVIVSVVTAMDEQQAHAVRTSSDK</sequence>
<organism evidence="11 12">
    <name type="scientific">Trichobilharzia regenti</name>
    <name type="common">Nasal bird schistosome</name>
    <dbReference type="NCBI Taxonomy" id="157069"/>
    <lineage>
        <taxon>Eukaryota</taxon>
        <taxon>Metazoa</taxon>
        <taxon>Spiralia</taxon>
        <taxon>Lophotrochozoa</taxon>
        <taxon>Platyhelminthes</taxon>
        <taxon>Trematoda</taxon>
        <taxon>Digenea</taxon>
        <taxon>Strigeidida</taxon>
        <taxon>Schistosomatoidea</taxon>
        <taxon>Schistosomatidae</taxon>
        <taxon>Trichobilharzia</taxon>
    </lineage>
</organism>
<dbReference type="InterPro" id="IPR001884">
    <property type="entry name" value="IF5A-like"/>
</dbReference>
<dbReference type="Pfam" id="PF01287">
    <property type="entry name" value="eIF-5a"/>
    <property type="match status" value="1"/>
</dbReference>
<dbReference type="GO" id="GO:0003723">
    <property type="term" value="F:RNA binding"/>
    <property type="evidence" value="ECO:0007669"/>
    <property type="project" value="UniProtKB-KW"/>
</dbReference>
<protein>
    <recommendedName>
        <fullName evidence="8">Eukaryotic translation initiation factor 5A</fullName>
        <shortName evidence="8">eIF-5A</shortName>
    </recommendedName>
</protein>
<comment type="subcellular location">
    <subcellularLocation>
        <location evidence="1">Cytoplasm</location>
    </subcellularLocation>
</comment>
<dbReference type="AlphaFoldDB" id="A0AA85K1E9"/>
<feature type="domain" description="Translation initiation factor 5A C-terminal" evidence="10">
    <location>
        <begin position="85"/>
        <end position="155"/>
    </location>
</feature>
<dbReference type="PANTHER" id="PTHR11673">
    <property type="entry name" value="TRANSLATION INITIATION FACTOR 5A FAMILY MEMBER"/>
    <property type="match status" value="1"/>
</dbReference>
<keyword evidence="4" id="KW-0251">Elongation factor</keyword>
<evidence type="ECO:0000256" key="9">
    <source>
        <dbReference type="SAM" id="MobiDB-lite"/>
    </source>
</evidence>
<dbReference type="SUPFAM" id="SSF50104">
    <property type="entry name" value="Translation proteins SH3-like domain"/>
    <property type="match status" value="1"/>
</dbReference>
<name>A0AA85K1E9_TRIRE</name>
<dbReference type="InterPro" id="IPR048670">
    <property type="entry name" value="IF5A-like_N"/>
</dbReference>